<dbReference type="Proteomes" id="UP001202674">
    <property type="component" value="Unassembled WGS sequence"/>
</dbReference>
<keyword evidence="2" id="KW-1185">Reference proteome</keyword>
<dbReference type="SUPFAM" id="SSF81301">
    <property type="entry name" value="Nucleotidyltransferase"/>
    <property type="match status" value="1"/>
</dbReference>
<dbReference type="EMBL" id="JAKRVY010000011">
    <property type="protein sequence ID" value="MCL9814973.1"/>
    <property type="molecule type" value="Genomic_DNA"/>
</dbReference>
<organism evidence="1 2">
    <name type="scientific">Natranaeroarchaeum aerophilus</name>
    <dbReference type="NCBI Taxonomy" id="2917711"/>
    <lineage>
        <taxon>Archaea</taxon>
        <taxon>Methanobacteriati</taxon>
        <taxon>Methanobacteriota</taxon>
        <taxon>Stenosarchaea group</taxon>
        <taxon>Halobacteria</taxon>
        <taxon>Halobacteriales</taxon>
        <taxon>Natronoarchaeaceae</taxon>
        <taxon>Natranaeroarchaeum</taxon>
    </lineage>
</organism>
<reference evidence="1 2" key="1">
    <citation type="journal article" date="2022" name="Syst. Appl. Microbiol.">
        <title>Natronocalculus amylovorans gen. nov., sp. nov., and Natranaeroarchaeum aerophilus sp. nov., dominant culturable amylolytic natronoarchaea from hypersaline soda lakes in southwestern Siberia.</title>
        <authorList>
            <person name="Sorokin D.Y."/>
            <person name="Elcheninov A.G."/>
            <person name="Khizhniak T.V."/>
            <person name="Koenen M."/>
            <person name="Bale N.J."/>
            <person name="Damste J.S.S."/>
            <person name="Kublanov I.V."/>
        </authorList>
    </citation>
    <scope>NUCLEOTIDE SEQUENCE [LARGE SCALE GENOMIC DNA]</scope>
    <source>
        <strain evidence="1 2">AArc-St1-1</strain>
    </source>
</reference>
<gene>
    <name evidence="1" type="ORF">AArcSt11_15050</name>
</gene>
<proteinExistence type="predicted"/>
<sequence length="289" mass="32536">MTIFRGSEAIKAFLDEFDSWLSESVTVYLLGGSAMTVQGLKDQTEDIDLALGVVSEFEHVYQTLTAQGFTVVDEPTESFEGVGRTVELHDNERGIQVDLFERQVVGKVWITDRMHDRAEEFWTGRCVTAFILSDEDMFLLKAVSGGDLASGRRRDIEDMRMYAQRGLDYEVILTEIDQQRPFNTGTTEARQIRDRSHPLFAIEITVNSLSGLPATFTSHIEEFATVFEVEYTVLGAVDDGINNVEAIRERVLSNVRAFSGDQKDAIDDAIDRLVGKQILERDGDTIRLH</sequence>
<evidence type="ECO:0000313" key="2">
    <source>
        <dbReference type="Proteomes" id="UP001202674"/>
    </source>
</evidence>
<dbReference type="RefSeq" id="WP_250598289.1">
    <property type="nucleotide sequence ID" value="NZ_JAKRVY010000011.1"/>
</dbReference>
<dbReference type="InterPro" id="IPR043519">
    <property type="entry name" value="NT_sf"/>
</dbReference>
<evidence type="ECO:0000313" key="1">
    <source>
        <dbReference type="EMBL" id="MCL9814973.1"/>
    </source>
</evidence>
<accession>A0AAE3FTE5</accession>
<dbReference type="AlphaFoldDB" id="A0AAE3FTE5"/>
<comment type="caution">
    <text evidence="1">The sequence shown here is derived from an EMBL/GenBank/DDBJ whole genome shotgun (WGS) entry which is preliminary data.</text>
</comment>
<protein>
    <submittedName>
        <fullName evidence="1">Uncharacterized protein</fullName>
    </submittedName>
</protein>
<name>A0AAE3FTE5_9EURY</name>